<evidence type="ECO:0000313" key="2">
    <source>
        <dbReference type="EMBL" id="MRI80824.1"/>
    </source>
</evidence>
<dbReference type="PANTHER" id="PTHR12526">
    <property type="entry name" value="GLYCOSYLTRANSFERASE"/>
    <property type="match status" value="1"/>
</dbReference>
<evidence type="ECO:0000259" key="1">
    <source>
        <dbReference type="Pfam" id="PF00534"/>
    </source>
</evidence>
<keyword evidence="2" id="KW-0808">Transferase</keyword>
<name>A0A844BIM1_9LACT</name>
<dbReference type="Proteomes" id="UP000469870">
    <property type="component" value="Unassembled WGS sequence"/>
</dbReference>
<dbReference type="AlphaFoldDB" id="A0A844BIM1"/>
<dbReference type="Gene3D" id="3.40.50.2000">
    <property type="entry name" value="Glycogen Phosphorylase B"/>
    <property type="match status" value="2"/>
</dbReference>
<organism evidence="2 3">
    <name type="scientific">Fundicoccus ignavus</name>
    <dbReference type="NCBI Taxonomy" id="2664442"/>
    <lineage>
        <taxon>Bacteria</taxon>
        <taxon>Bacillati</taxon>
        <taxon>Bacillota</taxon>
        <taxon>Bacilli</taxon>
        <taxon>Lactobacillales</taxon>
        <taxon>Aerococcaceae</taxon>
        <taxon>Fundicoccus</taxon>
    </lineage>
</organism>
<dbReference type="Pfam" id="PF00534">
    <property type="entry name" value="Glycos_transf_1"/>
    <property type="match status" value="1"/>
</dbReference>
<gene>
    <name evidence="2" type="ORF">GIY11_02115</name>
</gene>
<dbReference type="CDD" id="cd03801">
    <property type="entry name" value="GT4_PimA-like"/>
    <property type="match status" value="1"/>
</dbReference>
<sequence length="386" mass="44478">MNSMEDKKKVLILNGQYLPGYKGGGPIQSCVNMIENLSDRFDFYVLCADRDYKEEKTYNGIKINMWNQVGKAKVFYLSPEKQTLNGFKKILNETKYDLLYLNGFFSPIFTIKPLLLRRLGKLKNTKIILTPRGDFTGGLENKKVKKYTYIFLIKLIGMYNKLLWHATSDIEEKDIKDTFPKAKVYTVSNLPAKFTPKQAITPKKAGELRLVFVSRIFPKKNIKYALETLKQIKKGKVIFDIYGPMEDKTYWAECEAIIKEMPHNVTVKYCGEAPHAEIPHIFEQYHAFFFPTLGENYGHVIVEAMMNNCLCLLSKGVTPWDDYVECGNFVCSLENKQQFVAAIQELLAMDVEDFNMHLALNNAYIAKKTDITDTLLQYNIMFNNGI</sequence>
<accession>A0A844BIM1</accession>
<dbReference type="InterPro" id="IPR001296">
    <property type="entry name" value="Glyco_trans_1"/>
</dbReference>
<protein>
    <submittedName>
        <fullName evidence="2">Glycosyltransferase</fullName>
    </submittedName>
</protein>
<reference evidence="2 3" key="1">
    <citation type="submission" date="2019-11" db="EMBL/GenBank/DDBJ databases">
        <title>Characterisation of Fundicoccus ignavus gen. nov. sp. nov., a novel genus of the family Aerococcaceae isolated from bulk tank milk.</title>
        <authorList>
            <person name="Siebert A."/>
            <person name="Huptas C."/>
            <person name="Wenning M."/>
            <person name="Scherer S."/>
            <person name="Doll E.V."/>
        </authorList>
    </citation>
    <scope>NUCLEOTIDE SEQUENCE [LARGE SCALE GENOMIC DNA]</scope>
    <source>
        <strain evidence="2 3">DSM 109653</strain>
    </source>
</reference>
<feature type="domain" description="Glycosyl transferase family 1" evidence="1">
    <location>
        <begin position="198"/>
        <end position="350"/>
    </location>
</feature>
<evidence type="ECO:0000313" key="3">
    <source>
        <dbReference type="Proteomes" id="UP000469870"/>
    </source>
</evidence>
<dbReference type="GO" id="GO:0016757">
    <property type="term" value="F:glycosyltransferase activity"/>
    <property type="evidence" value="ECO:0007669"/>
    <property type="project" value="InterPro"/>
</dbReference>
<proteinExistence type="predicted"/>
<dbReference type="EMBL" id="WJQR01000002">
    <property type="protein sequence ID" value="MRI80824.1"/>
    <property type="molecule type" value="Genomic_DNA"/>
</dbReference>
<dbReference type="SUPFAM" id="SSF53756">
    <property type="entry name" value="UDP-Glycosyltransferase/glycogen phosphorylase"/>
    <property type="match status" value="1"/>
</dbReference>
<comment type="caution">
    <text evidence="2">The sequence shown here is derived from an EMBL/GenBank/DDBJ whole genome shotgun (WGS) entry which is preliminary data.</text>
</comment>